<feature type="transmembrane region" description="Helical" evidence="1">
    <location>
        <begin position="98"/>
        <end position="119"/>
    </location>
</feature>
<keyword evidence="1" id="KW-0472">Membrane</keyword>
<keyword evidence="1" id="KW-1133">Transmembrane helix</keyword>
<dbReference type="EMBL" id="LBWS01000023">
    <property type="protein sequence ID" value="KKR14608.1"/>
    <property type="molecule type" value="Genomic_DNA"/>
</dbReference>
<dbReference type="AlphaFoldDB" id="A0A0G0NGL1"/>
<organism evidence="2 3">
    <name type="scientific">Candidatus Falkowbacteria bacterium GW2011_GWA2_39_24</name>
    <dbReference type="NCBI Taxonomy" id="1618634"/>
    <lineage>
        <taxon>Bacteria</taxon>
        <taxon>Candidatus Falkowiibacteriota</taxon>
    </lineage>
</organism>
<keyword evidence="1" id="KW-0812">Transmembrane</keyword>
<accession>A0A0G0NGL1</accession>
<evidence type="ECO:0000313" key="3">
    <source>
        <dbReference type="Proteomes" id="UP000034048"/>
    </source>
</evidence>
<feature type="transmembrane region" description="Helical" evidence="1">
    <location>
        <begin position="30"/>
        <end position="47"/>
    </location>
</feature>
<evidence type="ECO:0000256" key="1">
    <source>
        <dbReference type="SAM" id="Phobius"/>
    </source>
</evidence>
<dbReference type="Proteomes" id="UP000034048">
    <property type="component" value="Unassembled WGS sequence"/>
</dbReference>
<reference evidence="2 3" key="1">
    <citation type="journal article" date="2015" name="Nature">
        <title>rRNA introns, odd ribosomes, and small enigmatic genomes across a large radiation of phyla.</title>
        <authorList>
            <person name="Brown C.T."/>
            <person name="Hug L.A."/>
            <person name="Thomas B.C."/>
            <person name="Sharon I."/>
            <person name="Castelle C.J."/>
            <person name="Singh A."/>
            <person name="Wilkins M.J."/>
            <person name="Williams K.H."/>
            <person name="Banfield J.F."/>
        </authorList>
    </citation>
    <scope>NUCLEOTIDE SEQUENCE [LARGE SCALE GENOMIC DNA]</scope>
</reference>
<sequence length="173" mass="20507">MYLRLLFHFLILSWLLIVQLTILPNLPWGLHYLNLILVILIFTLLLFDFNWSVGWWLASAWLLSLFGFHGFVGPLIVATINFSLIYWLLISFFTNRSLYALLFLVSLALLINDLGLYLFDYLRNLSQDWPIIKMQGGWWLLEAKKLGANLILTIILFYIFNFFSRRFRPILNK</sequence>
<gene>
    <name evidence="2" type="ORF">UT42_C0023G0010</name>
</gene>
<feature type="transmembrane region" description="Helical" evidence="1">
    <location>
        <begin position="146"/>
        <end position="163"/>
    </location>
</feature>
<protein>
    <recommendedName>
        <fullName evidence="4">Rod shape-determining protein MreD</fullName>
    </recommendedName>
</protein>
<comment type="caution">
    <text evidence="2">The sequence shown here is derived from an EMBL/GenBank/DDBJ whole genome shotgun (WGS) entry which is preliminary data.</text>
</comment>
<feature type="transmembrane region" description="Helical" evidence="1">
    <location>
        <begin position="53"/>
        <end position="86"/>
    </location>
</feature>
<evidence type="ECO:0000313" key="2">
    <source>
        <dbReference type="EMBL" id="KKR14608.1"/>
    </source>
</evidence>
<proteinExistence type="predicted"/>
<name>A0A0G0NGL1_9BACT</name>
<feature type="transmembrane region" description="Helical" evidence="1">
    <location>
        <begin position="6"/>
        <end position="23"/>
    </location>
</feature>
<evidence type="ECO:0008006" key="4">
    <source>
        <dbReference type="Google" id="ProtNLM"/>
    </source>
</evidence>